<dbReference type="Pfam" id="PF07714">
    <property type="entry name" value="PK_Tyr_Ser-Thr"/>
    <property type="match status" value="1"/>
</dbReference>
<dbReference type="EMBL" id="BEXD01004227">
    <property type="protein sequence ID" value="GBC08550.1"/>
    <property type="molecule type" value="Genomic_DNA"/>
</dbReference>
<sequence length="189" mass="21910">MISSGKSASVHVAEWKNTPAKYAIKKFKETSKEEDIINEVHQDNETDFSFVYNGVTKLKDENKYSLVLEYADTGTLKDYLRGDTITFECIILGVDESKMPFDFEKRTKSDHPSIKMNIRNGVREKPVRNTNDKFVALYEKCWQHEPNDRLNIHQVNSELKHIENNNEPTTFTAKESEENGKTENLYLPD</sequence>
<dbReference type="SUPFAM" id="SSF56112">
    <property type="entry name" value="Protein kinase-like (PK-like)"/>
    <property type="match status" value="1"/>
</dbReference>
<dbReference type="Gene3D" id="1.10.510.10">
    <property type="entry name" value="Transferase(Phosphotransferase) domain 1"/>
    <property type="match status" value="2"/>
</dbReference>
<keyword evidence="3" id="KW-1185">Reference proteome</keyword>
<evidence type="ECO:0000313" key="2">
    <source>
        <dbReference type="EMBL" id="GBC08550.1"/>
    </source>
</evidence>
<gene>
    <name evidence="2" type="ORF">RclHR1_08200002</name>
</gene>
<proteinExistence type="predicted"/>
<evidence type="ECO:0000259" key="1">
    <source>
        <dbReference type="PROSITE" id="PS50011"/>
    </source>
</evidence>
<dbReference type="PROSITE" id="PS50011">
    <property type="entry name" value="PROTEIN_KINASE_DOM"/>
    <property type="match status" value="1"/>
</dbReference>
<protein>
    <recommendedName>
        <fullName evidence="1">Protein kinase domain-containing protein</fullName>
    </recommendedName>
</protein>
<feature type="domain" description="Protein kinase" evidence="1">
    <location>
        <begin position="1"/>
        <end position="189"/>
    </location>
</feature>
<comment type="caution">
    <text evidence="2">The sequence shown here is derived from an EMBL/GenBank/DDBJ whole genome shotgun (WGS) entry which is preliminary data.</text>
</comment>
<organism evidence="2 3">
    <name type="scientific">Rhizophagus clarus</name>
    <dbReference type="NCBI Taxonomy" id="94130"/>
    <lineage>
        <taxon>Eukaryota</taxon>
        <taxon>Fungi</taxon>
        <taxon>Fungi incertae sedis</taxon>
        <taxon>Mucoromycota</taxon>
        <taxon>Glomeromycotina</taxon>
        <taxon>Glomeromycetes</taxon>
        <taxon>Glomerales</taxon>
        <taxon>Glomeraceae</taxon>
        <taxon>Rhizophagus</taxon>
    </lineage>
</organism>
<dbReference type="GO" id="GO:0005524">
    <property type="term" value="F:ATP binding"/>
    <property type="evidence" value="ECO:0007669"/>
    <property type="project" value="InterPro"/>
</dbReference>
<dbReference type="InterPro" id="IPR001245">
    <property type="entry name" value="Ser-Thr/Tyr_kinase_cat_dom"/>
</dbReference>
<evidence type="ECO:0000313" key="3">
    <source>
        <dbReference type="Proteomes" id="UP000247702"/>
    </source>
</evidence>
<accession>A0A2Z6SEI3</accession>
<name>A0A2Z6SEI3_9GLOM</name>
<dbReference type="GO" id="GO:0004672">
    <property type="term" value="F:protein kinase activity"/>
    <property type="evidence" value="ECO:0007669"/>
    <property type="project" value="InterPro"/>
</dbReference>
<dbReference type="InterPro" id="IPR011009">
    <property type="entry name" value="Kinase-like_dom_sf"/>
</dbReference>
<dbReference type="InterPro" id="IPR000719">
    <property type="entry name" value="Prot_kinase_dom"/>
</dbReference>
<reference evidence="2 3" key="1">
    <citation type="submission" date="2017-11" db="EMBL/GenBank/DDBJ databases">
        <title>The genome of Rhizophagus clarus HR1 reveals common genetic basis of auxotrophy among arbuscular mycorrhizal fungi.</title>
        <authorList>
            <person name="Kobayashi Y."/>
        </authorList>
    </citation>
    <scope>NUCLEOTIDE SEQUENCE [LARGE SCALE GENOMIC DNA]</scope>
    <source>
        <strain evidence="2 3">HR1</strain>
    </source>
</reference>
<dbReference type="AlphaFoldDB" id="A0A2Z6SEI3"/>
<dbReference type="Proteomes" id="UP000247702">
    <property type="component" value="Unassembled WGS sequence"/>
</dbReference>